<feature type="transmembrane region" description="Helical" evidence="9">
    <location>
        <begin position="326"/>
        <end position="346"/>
    </location>
</feature>
<dbReference type="EMBL" id="PGEZ01000001">
    <property type="protein sequence ID" value="PJJ56309.1"/>
    <property type="molecule type" value="Genomic_DNA"/>
</dbReference>
<feature type="transmembrane region" description="Helical" evidence="9">
    <location>
        <begin position="397"/>
        <end position="414"/>
    </location>
</feature>
<feature type="transmembrane region" description="Helical" evidence="9">
    <location>
        <begin position="301"/>
        <end position="320"/>
    </location>
</feature>
<dbReference type="PANTHER" id="PTHR10283">
    <property type="entry name" value="SOLUTE CARRIER FAMILY 13 MEMBER"/>
    <property type="match status" value="1"/>
</dbReference>
<evidence type="ECO:0000256" key="2">
    <source>
        <dbReference type="ARBA" id="ARBA00006772"/>
    </source>
</evidence>
<evidence type="ECO:0000313" key="11">
    <source>
        <dbReference type="Proteomes" id="UP000230842"/>
    </source>
</evidence>
<keyword evidence="4 9" id="KW-0812">Transmembrane</keyword>
<comment type="caution">
    <text evidence="10">The sequence shown here is derived from an EMBL/GenBank/DDBJ whole genome shotgun (WGS) entry which is preliminary data.</text>
</comment>
<feature type="transmembrane region" description="Helical" evidence="9">
    <location>
        <begin position="245"/>
        <end position="267"/>
    </location>
</feature>
<feature type="transmembrane region" description="Helical" evidence="9">
    <location>
        <begin position="444"/>
        <end position="464"/>
    </location>
</feature>
<accession>A0A0B2BL37</accession>
<evidence type="ECO:0000256" key="7">
    <source>
        <dbReference type="ARBA" id="ARBA00031174"/>
    </source>
</evidence>
<gene>
    <name evidence="10" type="ORF">CLV56_0515</name>
</gene>
<dbReference type="OrthoDB" id="9766267at2"/>
<evidence type="ECO:0000256" key="9">
    <source>
        <dbReference type="SAM" id="Phobius"/>
    </source>
</evidence>
<dbReference type="NCBIfam" id="TIGR00785">
    <property type="entry name" value="dass"/>
    <property type="match status" value="1"/>
</dbReference>
<feature type="transmembrane region" description="Helical" evidence="9">
    <location>
        <begin position="76"/>
        <end position="93"/>
    </location>
</feature>
<evidence type="ECO:0000256" key="1">
    <source>
        <dbReference type="ARBA" id="ARBA00004141"/>
    </source>
</evidence>
<evidence type="ECO:0000256" key="6">
    <source>
        <dbReference type="ARBA" id="ARBA00023136"/>
    </source>
</evidence>
<dbReference type="Pfam" id="PF00939">
    <property type="entry name" value="Na_sulph_symp"/>
    <property type="match status" value="1"/>
</dbReference>
<dbReference type="GO" id="GO:0005886">
    <property type="term" value="C:plasma membrane"/>
    <property type="evidence" value="ECO:0007669"/>
    <property type="project" value="TreeGrafter"/>
</dbReference>
<feature type="transmembrane region" description="Helical" evidence="9">
    <location>
        <begin position="105"/>
        <end position="123"/>
    </location>
</feature>
<feature type="transmembrane region" description="Helical" evidence="9">
    <location>
        <begin position="32"/>
        <end position="49"/>
    </location>
</feature>
<feature type="transmembrane region" description="Helical" evidence="9">
    <location>
        <begin position="358"/>
        <end position="377"/>
    </location>
</feature>
<dbReference type="GO" id="GO:1905039">
    <property type="term" value="P:carboxylic acid transmembrane transport"/>
    <property type="evidence" value="ECO:0007669"/>
    <property type="project" value="UniProtKB-ARBA"/>
</dbReference>
<feature type="transmembrane region" description="Helical" evidence="9">
    <location>
        <begin position="485"/>
        <end position="510"/>
    </location>
</feature>
<evidence type="ECO:0000256" key="5">
    <source>
        <dbReference type="ARBA" id="ARBA00022989"/>
    </source>
</evidence>
<feature type="transmembrane region" description="Helical" evidence="9">
    <location>
        <begin position="421"/>
        <end position="438"/>
    </location>
</feature>
<comment type="similarity">
    <text evidence="2">Belongs to the SLC13A/DASS transporter (TC 2.A.47) family. NADC subfamily.</text>
</comment>
<dbReference type="GO" id="GO:0008514">
    <property type="term" value="F:organic anion transmembrane transporter activity"/>
    <property type="evidence" value="ECO:0007669"/>
    <property type="project" value="UniProtKB-ARBA"/>
</dbReference>
<feature type="transmembrane region" description="Helical" evidence="9">
    <location>
        <begin position="168"/>
        <end position="185"/>
    </location>
</feature>
<evidence type="ECO:0000313" key="10">
    <source>
        <dbReference type="EMBL" id="PJJ56309.1"/>
    </source>
</evidence>
<dbReference type="InterPro" id="IPR001898">
    <property type="entry name" value="SLC13A/DASS"/>
</dbReference>
<reference evidence="10 11" key="1">
    <citation type="submission" date="2017-11" db="EMBL/GenBank/DDBJ databases">
        <title>Genomic Encyclopedia of Archaeal and Bacterial Type Strains, Phase II (KMG-II): From Individual Species to Whole Genera.</title>
        <authorList>
            <person name="Goeker M."/>
        </authorList>
    </citation>
    <scope>NUCLEOTIDE SEQUENCE [LARGE SCALE GENOMIC DNA]</scope>
    <source>
        <strain evidence="10 11">DSM 27763</strain>
    </source>
</reference>
<dbReference type="AlphaFoldDB" id="A0A0B2BL37"/>
<evidence type="ECO:0000256" key="8">
    <source>
        <dbReference type="SAM" id="MobiDB-lite"/>
    </source>
</evidence>
<feature type="compositionally biased region" description="Basic and acidic residues" evidence="8">
    <location>
        <begin position="1"/>
        <end position="15"/>
    </location>
</feature>
<keyword evidence="11" id="KW-1185">Reference proteome</keyword>
<evidence type="ECO:0000256" key="3">
    <source>
        <dbReference type="ARBA" id="ARBA00020150"/>
    </source>
</evidence>
<comment type="subcellular location">
    <subcellularLocation>
        <location evidence="1">Membrane</location>
        <topology evidence="1">Multi-pass membrane protein</topology>
    </subcellularLocation>
</comment>
<dbReference type="PANTHER" id="PTHR10283:SF82">
    <property type="entry name" value="SOLUTE CARRIER FAMILY 13 MEMBER 2"/>
    <property type="match status" value="1"/>
</dbReference>
<sequence length="511" mass="53531">MSTDVFDRGHGRDESPGAQAAEVPVRRNRIRWGGVVAGVALALLVYAVLPGDLAVAARITAATATLMAAWWMTEAIPIPATALLPLLIFPVLVDDVTVDDVGASYGNNIIFLFMGGFMLALAMQRWNLHRRIALLTVRAMGTNPPMVVAGFMVATGFISMWVSNTATAVMMLPIGVSVLVLVTDIGAEDDGEVKEAVIRSNFGTALMLGIAYAASVGSLATIIGTPPNTLLVGYMDSEYDVEIGFGQWMLVGLPLAVVFLVICWWMLVKVLFKPEIDDIPGGREMLGAELDKLGPTSQGEWRVLAVFVLAAASWVTLPLVFDEPPISDAGIAVGIAVLLFLLPAGAARGVRLLDWDAAVKLPWGVLLLFGGGLALSAQFTSSGLTEWIGEQAGGLDGVPVVLLVVIVAAGVLLLTELTSNTATAATFLPVAGGVALGLDLDPLLLAIPVALAATCAFMLPVATPPNAIAFGSGYVTISQMIRGGIWLNLIGVVLITTVTMTLAVWVFGIAY</sequence>
<protein>
    <recommendedName>
        <fullName evidence="3">Sodium-dependent dicarboxylate transporter SdcS</fullName>
    </recommendedName>
    <alternativeName>
        <fullName evidence="7">Na(+)/dicarboxylate symporter</fullName>
    </alternativeName>
</protein>
<name>A0A0B2BL37_9ACTN</name>
<keyword evidence="5 9" id="KW-1133">Transmembrane helix</keyword>
<feature type="transmembrane region" description="Helical" evidence="9">
    <location>
        <begin position="144"/>
        <end position="162"/>
    </location>
</feature>
<dbReference type="Proteomes" id="UP000230842">
    <property type="component" value="Unassembled WGS sequence"/>
</dbReference>
<dbReference type="RefSeq" id="WP_039348765.1">
    <property type="nucleotide sequence ID" value="NZ_PGEZ01000001.1"/>
</dbReference>
<feature type="transmembrane region" description="Helical" evidence="9">
    <location>
        <begin position="205"/>
        <end position="225"/>
    </location>
</feature>
<feature type="region of interest" description="Disordered" evidence="8">
    <location>
        <begin position="1"/>
        <end position="20"/>
    </location>
</feature>
<keyword evidence="6 9" id="KW-0472">Membrane</keyword>
<proteinExistence type="inferred from homology"/>
<organism evidence="10 11">
    <name type="scientific">Mumia flava</name>
    <dbReference type="NCBI Taxonomy" id="1348852"/>
    <lineage>
        <taxon>Bacteria</taxon>
        <taxon>Bacillati</taxon>
        <taxon>Actinomycetota</taxon>
        <taxon>Actinomycetes</taxon>
        <taxon>Propionibacteriales</taxon>
        <taxon>Nocardioidaceae</taxon>
        <taxon>Mumia</taxon>
    </lineage>
</organism>
<evidence type="ECO:0000256" key="4">
    <source>
        <dbReference type="ARBA" id="ARBA00022692"/>
    </source>
</evidence>